<organism evidence="4 5">
    <name type="scientific">Deinococcus arcticus</name>
    <dbReference type="NCBI Taxonomy" id="2136176"/>
    <lineage>
        <taxon>Bacteria</taxon>
        <taxon>Thermotogati</taxon>
        <taxon>Deinococcota</taxon>
        <taxon>Deinococci</taxon>
        <taxon>Deinococcales</taxon>
        <taxon>Deinococcaceae</taxon>
        <taxon>Deinococcus</taxon>
    </lineage>
</organism>
<dbReference type="EMBL" id="PYSV01000006">
    <property type="protein sequence ID" value="PTA68292.1"/>
    <property type="molecule type" value="Genomic_DNA"/>
</dbReference>
<sequence>MARILIVDDSPADLKFLETALGTRQHHVTALGDPAQVEAVAEQVRPELLMVDVVMPGRNGYEVVRGLRKQPGMENLKVVFVSSKGNETDVKWGLRQGADDYLVKPYTPEQLHSVVQRLIG</sequence>
<dbReference type="InterPro" id="IPR011006">
    <property type="entry name" value="CheY-like_superfamily"/>
</dbReference>
<proteinExistence type="predicted"/>
<name>A0A2T3W8S7_9DEIO</name>
<comment type="caution">
    <text evidence="4">The sequence shown here is derived from an EMBL/GenBank/DDBJ whole genome shotgun (WGS) entry which is preliminary data.</text>
</comment>
<dbReference type="PANTHER" id="PTHR44591:SF23">
    <property type="entry name" value="CHEY SUBFAMILY"/>
    <property type="match status" value="1"/>
</dbReference>
<dbReference type="RefSeq" id="WP_107137520.1">
    <property type="nucleotide sequence ID" value="NZ_PYSV01000006.1"/>
</dbReference>
<dbReference type="GO" id="GO:0000160">
    <property type="term" value="P:phosphorelay signal transduction system"/>
    <property type="evidence" value="ECO:0007669"/>
    <property type="project" value="InterPro"/>
</dbReference>
<feature type="domain" description="Response regulatory" evidence="3">
    <location>
        <begin position="3"/>
        <end position="119"/>
    </location>
</feature>
<evidence type="ECO:0000256" key="2">
    <source>
        <dbReference type="PROSITE-ProRule" id="PRU00169"/>
    </source>
</evidence>
<dbReference type="AlphaFoldDB" id="A0A2T3W8S7"/>
<dbReference type="Pfam" id="PF00072">
    <property type="entry name" value="Response_reg"/>
    <property type="match status" value="1"/>
</dbReference>
<dbReference type="Gene3D" id="3.40.50.2300">
    <property type="match status" value="1"/>
</dbReference>
<dbReference type="PANTHER" id="PTHR44591">
    <property type="entry name" value="STRESS RESPONSE REGULATOR PROTEIN 1"/>
    <property type="match status" value="1"/>
</dbReference>
<keyword evidence="1 2" id="KW-0597">Phosphoprotein</keyword>
<dbReference type="OrthoDB" id="9759232at2"/>
<dbReference type="PROSITE" id="PS50110">
    <property type="entry name" value="RESPONSE_REGULATORY"/>
    <property type="match status" value="1"/>
</dbReference>
<accession>A0A2T3W8S7</accession>
<protein>
    <submittedName>
        <fullName evidence="4">Response regulator</fullName>
    </submittedName>
</protein>
<gene>
    <name evidence="4" type="ORF">C8263_07540</name>
</gene>
<evidence type="ECO:0000313" key="4">
    <source>
        <dbReference type="EMBL" id="PTA68292.1"/>
    </source>
</evidence>
<dbReference type="InterPro" id="IPR001789">
    <property type="entry name" value="Sig_transdc_resp-reg_receiver"/>
</dbReference>
<evidence type="ECO:0000256" key="1">
    <source>
        <dbReference type="ARBA" id="ARBA00022553"/>
    </source>
</evidence>
<dbReference type="SMART" id="SM00448">
    <property type="entry name" value="REC"/>
    <property type="match status" value="1"/>
</dbReference>
<dbReference type="Proteomes" id="UP000240317">
    <property type="component" value="Unassembled WGS sequence"/>
</dbReference>
<dbReference type="CDD" id="cd00156">
    <property type="entry name" value="REC"/>
    <property type="match status" value="1"/>
</dbReference>
<evidence type="ECO:0000259" key="3">
    <source>
        <dbReference type="PROSITE" id="PS50110"/>
    </source>
</evidence>
<feature type="modified residue" description="4-aspartylphosphate" evidence="2">
    <location>
        <position position="52"/>
    </location>
</feature>
<keyword evidence="5" id="KW-1185">Reference proteome</keyword>
<evidence type="ECO:0000313" key="5">
    <source>
        <dbReference type="Proteomes" id="UP000240317"/>
    </source>
</evidence>
<reference evidence="4 5" key="1">
    <citation type="submission" date="2018-03" db="EMBL/GenBank/DDBJ databases">
        <title>Draft genome of Deinococcus sp. OD32.</title>
        <authorList>
            <person name="Wang X.-P."/>
            <person name="Du Z.-J."/>
        </authorList>
    </citation>
    <scope>NUCLEOTIDE SEQUENCE [LARGE SCALE GENOMIC DNA]</scope>
    <source>
        <strain evidence="4 5">OD32</strain>
    </source>
</reference>
<dbReference type="SUPFAM" id="SSF52172">
    <property type="entry name" value="CheY-like"/>
    <property type="match status" value="1"/>
</dbReference>
<dbReference type="InterPro" id="IPR050595">
    <property type="entry name" value="Bact_response_regulator"/>
</dbReference>